<evidence type="ECO:0000313" key="5">
    <source>
        <dbReference type="EMBL" id="KRZ19009.1"/>
    </source>
</evidence>
<dbReference type="AlphaFoldDB" id="A0A0V1I831"/>
<keyword evidence="6" id="KW-1185">Reference proteome</keyword>
<keyword evidence="2" id="KW-0378">Hydrolase</keyword>
<evidence type="ECO:0000313" key="6">
    <source>
        <dbReference type="Proteomes" id="UP000054805"/>
    </source>
</evidence>
<dbReference type="PANTHER" id="PTHR23044:SF61">
    <property type="entry name" value="3'-5' EXORIBONUCLEASE 1-RELATED"/>
    <property type="match status" value="1"/>
</dbReference>
<protein>
    <submittedName>
        <fullName evidence="5">ERI1 exoribonuclease 3</fullName>
    </submittedName>
</protein>
<accession>A0A0V1I831</accession>
<keyword evidence="1" id="KW-0540">Nuclease</keyword>
<comment type="caution">
    <text evidence="5">The sequence shown here is derived from an EMBL/GenBank/DDBJ whole genome shotgun (WGS) entry which is preliminary data.</text>
</comment>
<sequence>MHCLKVQATCRYFGRFQLNRRELIAIEESMLKMRAGVLNNFRQVALENLLILDFEATCDQPIQIEPQEIIEFPCVNFSLKEDRIVSQFHSYVRPVVHPNLSSFCTKLTGIVQDMVNNQPTLTEVLAQFDGWLAEQQLLTDEQRDRWTMVTCGSWDLNCQLRNQCKRMGHPVPLYFKSWINIKRIAYNATGNYPKSLITMMQSLGIEHEGRLHSGIDDVKNIVRIVQELKRRKQTFYITDSYR</sequence>
<dbReference type="InterPro" id="IPR036397">
    <property type="entry name" value="RNaseH_sf"/>
</dbReference>
<dbReference type="PANTHER" id="PTHR23044">
    <property type="entry name" value="3'-5' EXONUCLEASE ERI1-RELATED"/>
    <property type="match status" value="1"/>
</dbReference>
<keyword evidence="3" id="KW-0269">Exonuclease</keyword>
<reference evidence="5 6" key="1">
    <citation type="submission" date="2015-01" db="EMBL/GenBank/DDBJ databases">
        <title>Evolution of Trichinella species and genotypes.</title>
        <authorList>
            <person name="Korhonen P.K."/>
            <person name="Edoardo P."/>
            <person name="Giuseppe L.R."/>
            <person name="Gasser R.B."/>
        </authorList>
    </citation>
    <scope>NUCLEOTIDE SEQUENCE [LARGE SCALE GENOMIC DNA]</scope>
    <source>
        <strain evidence="5">ISS588</strain>
    </source>
</reference>
<dbReference type="InterPro" id="IPR013520">
    <property type="entry name" value="Ribonucl_H"/>
</dbReference>
<evidence type="ECO:0000259" key="4">
    <source>
        <dbReference type="SMART" id="SM00479"/>
    </source>
</evidence>
<gene>
    <name evidence="5" type="primary">ERI3</name>
    <name evidence="5" type="ORF">T4B_9948</name>
</gene>
<dbReference type="GO" id="GO:0000175">
    <property type="term" value="F:3'-5'-RNA exonuclease activity"/>
    <property type="evidence" value="ECO:0007669"/>
    <property type="project" value="InterPro"/>
</dbReference>
<dbReference type="SMART" id="SM00479">
    <property type="entry name" value="EXOIII"/>
    <property type="match status" value="1"/>
</dbReference>
<dbReference type="CDD" id="cd06133">
    <property type="entry name" value="ERI-1_3'hExo_like"/>
    <property type="match status" value="1"/>
</dbReference>
<dbReference type="InterPro" id="IPR012337">
    <property type="entry name" value="RNaseH-like_sf"/>
</dbReference>
<organism evidence="5 6">
    <name type="scientific">Trichinella pseudospiralis</name>
    <name type="common">Parasitic roundworm</name>
    <dbReference type="NCBI Taxonomy" id="6337"/>
    <lineage>
        <taxon>Eukaryota</taxon>
        <taxon>Metazoa</taxon>
        <taxon>Ecdysozoa</taxon>
        <taxon>Nematoda</taxon>
        <taxon>Enoplea</taxon>
        <taxon>Dorylaimia</taxon>
        <taxon>Trichinellida</taxon>
        <taxon>Trichinellidae</taxon>
        <taxon>Trichinella</taxon>
    </lineage>
</organism>
<dbReference type="SUPFAM" id="SSF53098">
    <property type="entry name" value="Ribonuclease H-like"/>
    <property type="match status" value="1"/>
</dbReference>
<dbReference type="Gene3D" id="3.30.420.10">
    <property type="entry name" value="Ribonuclease H-like superfamily/Ribonuclease H"/>
    <property type="match status" value="1"/>
</dbReference>
<dbReference type="InterPro" id="IPR047201">
    <property type="entry name" value="ERI-1_3'hExo-like"/>
</dbReference>
<evidence type="ECO:0000256" key="2">
    <source>
        <dbReference type="ARBA" id="ARBA00022801"/>
    </source>
</evidence>
<dbReference type="GO" id="GO:0003676">
    <property type="term" value="F:nucleic acid binding"/>
    <property type="evidence" value="ECO:0007669"/>
    <property type="project" value="InterPro"/>
</dbReference>
<feature type="domain" description="Exonuclease" evidence="4">
    <location>
        <begin position="48"/>
        <end position="234"/>
    </location>
</feature>
<dbReference type="EMBL" id="JYDS01000280">
    <property type="protein sequence ID" value="KRZ19009.1"/>
    <property type="molecule type" value="Genomic_DNA"/>
</dbReference>
<name>A0A0V1I831_TRIPS</name>
<dbReference type="InterPro" id="IPR051274">
    <property type="entry name" value="3-5_Exoribonuclease"/>
</dbReference>
<proteinExistence type="predicted"/>
<dbReference type="Pfam" id="PF00929">
    <property type="entry name" value="RNase_T"/>
    <property type="match status" value="1"/>
</dbReference>
<evidence type="ECO:0000256" key="3">
    <source>
        <dbReference type="ARBA" id="ARBA00022839"/>
    </source>
</evidence>
<evidence type="ECO:0000256" key="1">
    <source>
        <dbReference type="ARBA" id="ARBA00022722"/>
    </source>
</evidence>
<dbReference type="Proteomes" id="UP000054805">
    <property type="component" value="Unassembled WGS sequence"/>
</dbReference>